<dbReference type="RefSeq" id="YP_009147524.1">
    <property type="nucleotide sequence ID" value="NC_027340.1"/>
</dbReference>
<dbReference type="GeneID" id="24623140"/>
<protein>
    <submittedName>
        <fullName evidence="1">Uncharacterized protein</fullName>
    </submittedName>
</protein>
<sequence length="112" mass="13415">MHFYFHPYVTEKHLAEGLLKPKIRFAIIPLRLHDGGWVWFEKYRVAPVGLWWSEKEKRLYQYRVGGSVMDSDDGEYFPRRRFLMNDDSYFVVDDFEGGPEELTKFLEGFTNV</sequence>
<keyword evidence="2" id="KW-1185">Reference proteome</keyword>
<organism evidence="1 2">
    <name type="scientific">Erwinia phage phiEa2809</name>
    <dbReference type="NCBI Taxonomy" id="1564096"/>
    <lineage>
        <taxon>Viruses</taxon>
        <taxon>Duplodnaviria</taxon>
        <taxon>Heunggongvirae</taxon>
        <taxon>Uroviricota</taxon>
        <taxon>Caudoviricetes</taxon>
        <taxon>Pantevenvirales</taxon>
        <taxon>Ackermannviridae</taxon>
        <taxon>Nezavisimistyvirus</taxon>
        <taxon>Nezavisimistyvirus Ea2809</taxon>
    </lineage>
</organism>
<dbReference type="Proteomes" id="UP000030322">
    <property type="component" value="Segment"/>
</dbReference>
<evidence type="ECO:0000313" key="2">
    <source>
        <dbReference type="Proteomes" id="UP000030322"/>
    </source>
</evidence>
<proteinExistence type="predicted"/>
<gene>
    <name evidence="1" type="ORF">NW77_012</name>
</gene>
<dbReference type="OrthoDB" id="15815at10239"/>
<evidence type="ECO:0000313" key="1">
    <source>
        <dbReference type="EMBL" id="AIX13020.1"/>
    </source>
</evidence>
<accession>A0A0A0YSL9</accession>
<dbReference type="KEGG" id="vg:24623140"/>
<name>A0A0A0YSL9_9CAUD</name>
<reference evidence="1 2" key="1">
    <citation type="submission" date="2014-10" db="EMBL/GenBank/DDBJ databases">
        <title>Characterization of a new ViI-like Erwinia amylovora bacteriophage.</title>
        <authorList>
            <person name="Lagonenko A.L."/>
            <person name="Valentovich L.N."/>
        </authorList>
    </citation>
    <scope>NUCLEOTIDE SEQUENCE [LARGE SCALE GENOMIC DNA]</scope>
</reference>
<dbReference type="EMBL" id="KP037007">
    <property type="protein sequence ID" value="AIX13020.1"/>
    <property type="molecule type" value="Genomic_DNA"/>
</dbReference>